<gene>
    <name evidence="2" type="ORF">V5R04_10820</name>
</gene>
<keyword evidence="1" id="KW-0472">Membrane</keyword>
<accession>A0AAU7DU00</accession>
<dbReference type="AlphaFoldDB" id="A0AAU7DU00"/>
<proteinExistence type="predicted"/>
<reference evidence="2" key="1">
    <citation type="submission" date="2024-02" db="EMBL/GenBank/DDBJ databases">
        <title>Tomenella chthoni gen. nov. sp. nov., a member of the family Jonesiaceae isolated from bat guano.</title>
        <authorList>
            <person name="Miller S.L."/>
            <person name="King J."/>
            <person name="Sankaranarayanan K."/>
            <person name="Lawson P.A."/>
        </authorList>
    </citation>
    <scope>NUCLEOTIDE SEQUENCE</scope>
    <source>
        <strain evidence="2">BS-20</strain>
    </source>
</reference>
<keyword evidence="1" id="KW-0812">Transmembrane</keyword>
<evidence type="ECO:0008006" key="3">
    <source>
        <dbReference type="Google" id="ProtNLM"/>
    </source>
</evidence>
<evidence type="ECO:0000256" key="1">
    <source>
        <dbReference type="SAM" id="Phobius"/>
    </source>
</evidence>
<sequence length="69" mass="7619">MIKLREVIREAWRNTLTGVSKPIIGILVFALTIGVLANFQVGAFTQANADAAKCRRRQMAHARLRRAGA</sequence>
<feature type="transmembrane region" description="Helical" evidence="1">
    <location>
        <begin position="23"/>
        <end position="47"/>
    </location>
</feature>
<dbReference type="EMBL" id="CP146203">
    <property type="protein sequence ID" value="XBH20718.1"/>
    <property type="molecule type" value="Genomic_DNA"/>
</dbReference>
<keyword evidence="1" id="KW-1133">Transmembrane helix</keyword>
<evidence type="ECO:0000313" key="2">
    <source>
        <dbReference type="EMBL" id="XBH20718.1"/>
    </source>
</evidence>
<name>A0AAU7DU00_9MICO</name>
<organism evidence="2">
    <name type="scientific">Jonesiaceae bacterium BS-20</name>
    <dbReference type="NCBI Taxonomy" id="3120821"/>
    <lineage>
        <taxon>Bacteria</taxon>
        <taxon>Bacillati</taxon>
        <taxon>Actinomycetota</taxon>
        <taxon>Actinomycetes</taxon>
        <taxon>Micrococcales</taxon>
        <taxon>Jonesiaceae</taxon>
    </lineage>
</organism>
<protein>
    <recommendedName>
        <fullName evidence="3">ABC transporter permease</fullName>
    </recommendedName>
</protein>